<keyword evidence="6" id="KW-0662">Pyridine nucleotide biosynthesis</keyword>
<dbReference type="InterPro" id="IPR015939">
    <property type="entry name" value="Fum_Rdtase/Succ_DH_flav-like_C"/>
</dbReference>
<dbReference type="Pfam" id="PF02910">
    <property type="entry name" value="Succ_DH_flav_C"/>
    <property type="match status" value="1"/>
</dbReference>
<dbReference type="Proteomes" id="UP000664859">
    <property type="component" value="Unassembled WGS sequence"/>
</dbReference>
<comment type="caution">
    <text evidence="12">The sequence shown here is derived from an EMBL/GenBank/DDBJ whole genome shotgun (WGS) entry which is preliminary data.</text>
</comment>
<dbReference type="OrthoDB" id="71672at2759"/>
<dbReference type="GO" id="GO:0008734">
    <property type="term" value="F:L-aspartate oxidase activity"/>
    <property type="evidence" value="ECO:0007669"/>
    <property type="project" value="UniProtKB-EC"/>
</dbReference>
<dbReference type="InterPro" id="IPR037099">
    <property type="entry name" value="Fum_R/Succ_DH_flav-like_C_sf"/>
</dbReference>
<evidence type="ECO:0000313" key="12">
    <source>
        <dbReference type="EMBL" id="KAG5190093.1"/>
    </source>
</evidence>
<proteinExistence type="inferred from homology"/>
<evidence type="ECO:0000259" key="10">
    <source>
        <dbReference type="Pfam" id="PF00890"/>
    </source>
</evidence>
<evidence type="ECO:0000256" key="5">
    <source>
        <dbReference type="ARBA" id="ARBA00022630"/>
    </source>
</evidence>
<evidence type="ECO:0000256" key="7">
    <source>
        <dbReference type="ARBA" id="ARBA00022827"/>
    </source>
</evidence>
<dbReference type="Gene3D" id="1.20.58.100">
    <property type="entry name" value="Fumarate reductase/succinate dehydrogenase flavoprotein-like, C-terminal domain"/>
    <property type="match status" value="1"/>
</dbReference>
<comment type="catalytic activity">
    <reaction evidence="9">
        <text>L-aspartate + O2 = iminosuccinate + H2O2</text>
        <dbReference type="Rhea" id="RHEA:25876"/>
        <dbReference type="ChEBI" id="CHEBI:15379"/>
        <dbReference type="ChEBI" id="CHEBI:16240"/>
        <dbReference type="ChEBI" id="CHEBI:29991"/>
        <dbReference type="ChEBI" id="CHEBI:77875"/>
        <dbReference type="EC" id="1.4.3.16"/>
    </reaction>
</comment>
<dbReference type="PRINTS" id="PR00368">
    <property type="entry name" value="FADPNR"/>
</dbReference>
<dbReference type="Gene3D" id="3.90.700.10">
    <property type="entry name" value="Succinate dehydrogenase/fumarate reductase flavoprotein, catalytic domain"/>
    <property type="match status" value="1"/>
</dbReference>
<dbReference type="UniPathway" id="UPA00253">
    <property type="reaction ID" value="UER00326"/>
</dbReference>
<dbReference type="PANTHER" id="PTHR42716:SF2">
    <property type="entry name" value="L-ASPARTATE OXIDASE, CHLOROPLASTIC"/>
    <property type="match status" value="1"/>
</dbReference>
<dbReference type="AlphaFoldDB" id="A0A835ZBM2"/>
<organism evidence="12 13">
    <name type="scientific">Tribonema minus</name>
    <dbReference type="NCBI Taxonomy" id="303371"/>
    <lineage>
        <taxon>Eukaryota</taxon>
        <taxon>Sar</taxon>
        <taxon>Stramenopiles</taxon>
        <taxon>Ochrophyta</taxon>
        <taxon>PX clade</taxon>
        <taxon>Xanthophyceae</taxon>
        <taxon>Tribonematales</taxon>
        <taxon>Tribonemataceae</taxon>
        <taxon>Tribonema</taxon>
    </lineage>
</organism>
<dbReference type="InterPro" id="IPR005288">
    <property type="entry name" value="NadB"/>
</dbReference>
<sequence length="580" mass="60021">MTECAIPARASASARSSLSCTLAEKASELKARVNRATESRRFGTAPSLPISLHTDLLVLGCGIAGTSAALKAANQGLRVTMLSAASDVEDCNSFWAQGGIIYKSHDDQPRLLAKDVHSAGAGICDDAAVMKLATEGPARVEEILLGLAPVAFDRSADGALALCLEASHSRARIIHWRDETGKAITQAVQAAARAHPNITLVTGAAAVDLALAVDGGVGGRARCVGAHILVNGAPRTLLAPATVLATGGLGEIYAHTSNPASARGDGFAMAARAGAALSNMEYVQFHPTTLRLPGERSFLLTEALRGEGAVLRDARTRRAFARVYHPDGELAPRDVVSRMIVAEMRRSGADHVLLDITHRDAAWTARRFPGIQAHCVARGLDLTRDPLPVVPAAHYFCGGVATDLDGATSLPGLYAAGEVACTGLHGGNRLASTSLLEGLVWGCAIAEHLGAHSNSGGTRLAALACDAAAAMLVAPVAVGTARADGAAVAAAWERLKATMWENVGVVRTRDGLLRAVEDLAELRAFAARAYAGAAPSAEMAALRNAVDTAAVIAEAALSNRRSIGAHYLADEEEVEEALSA</sequence>
<gene>
    <name evidence="12" type="ORF">JKP88DRAFT_271499</name>
</gene>
<protein>
    <recommendedName>
        <fullName evidence="4">L-aspartate oxidase</fullName>
        <ecNumber evidence="4">1.4.3.16</ecNumber>
    </recommendedName>
</protein>
<evidence type="ECO:0000313" key="13">
    <source>
        <dbReference type="Proteomes" id="UP000664859"/>
    </source>
</evidence>
<keyword evidence="7" id="KW-0274">FAD</keyword>
<evidence type="ECO:0000259" key="11">
    <source>
        <dbReference type="Pfam" id="PF02910"/>
    </source>
</evidence>
<dbReference type="PANTHER" id="PTHR42716">
    <property type="entry name" value="L-ASPARTATE OXIDASE"/>
    <property type="match status" value="1"/>
</dbReference>
<keyword evidence="5" id="KW-0285">Flavoprotein</keyword>
<evidence type="ECO:0000256" key="9">
    <source>
        <dbReference type="ARBA" id="ARBA00050942"/>
    </source>
</evidence>
<dbReference type="SUPFAM" id="SSF51905">
    <property type="entry name" value="FAD/NAD(P)-binding domain"/>
    <property type="match status" value="1"/>
</dbReference>
<evidence type="ECO:0000256" key="2">
    <source>
        <dbReference type="ARBA" id="ARBA00004950"/>
    </source>
</evidence>
<dbReference type="EC" id="1.4.3.16" evidence="4"/>
<keyword evidence="13" id="KW-1185">Reference proteome</keyword>
<dbReference type="InterPro" id="IPR027477">
    <property type="entry name" value="Succ_DH/fumarate_Rdtase_cat_sf"/>
</dbReference>
<evidence type="ECO:0000256" key="8">
    <source>
        <dbReference type="ARBA" id="ARBA00023002"/>
    </source>
</evidence>
<dbReference type="InterPro" id="IPR003953">
    <property type="entry name" value="FAD-dep_OxRdtase_2_FAD-bd"/>
</dbReference>
<dbReference type="Pfam" id="PF00890">
    <property type="entry name" value="FAD_binding_2"/>
    <property type="match status" value="1"/>
</dbReference>
<name>A0A835ZBM2_9STRA</name>
<dbReference type="InterPro" id="IPR036188">
    <property type="entry name" value="FAD/NAD-bd_sf"/>
</dbReference>
<dbReference type="FunFam" id="3.90.700.10:FF:000002">
    <property type="entry name" value="L-aspartate oxidase"/>
    <property type="match status" value="1"/>
</dbReference>
<evidence type="ECO:0000256" key="6">
    <source>
        <dbReference type="ARBA" id="ARBA00022642"/>
    </source>
</evidence>
<dbReference type="GO" id="GO:0009435">
    <property type="term" value="P:NAD+ biosynthetic process"/>
    <property type="evidence" value="ECO:0007669"/>
    <property type="project" value="UniProtKB-UniPathway"/>
</dbReference>
<evidence type="ECO:0000256" key="1">
    <source>
        <dbReference type="ARBA" id="ARBA00001974"/>
    </source>
</evidence>
<accession>A0A835ZBM2</accession>
<comment type="cofactor">
    <cofactor evidence="1">
        <name>FAD</name>
        <dbReference type="ChEBI" id="CHEBI:57692"/>
    </cofactor>
</comment>
<dbReference type="Gene3D" id="3.50.50.60">
    <property type="entry name" value="FAD/NAD(P)-binding domain"/>
    <property type="match status" value="1"/>
</dbReference>
<keyword evidence="8" id="KW-0560">Oxidoreductase</keyword>
<evidence type="ECO:0000256" key="4">
    <source>
        <dbReference type="ARBA" id="ARBA00012173"/>
    </source>
</evidence>
<dbReference type="SUPFAM" id="SSF56425">
    <property type="entry name" value="Succinate dehydrogenase/fumarate reductase flavoprotein, catalytic domain"/>
    <property type="match status" value="1"/>
</dbReference>
<dbReference type="SUPFAM" id="SSF46977">
    <property type="entry name" value="Succinate dehydrogenase/fumarate reductase flavoprotein C-terminal domain"/>
    <property type="match status" value="1"/>
</dbReference>
<dbReference type="PRINTS" id="PR00411">
    <property type="entry name" value="PNDRDTASEI"/>
</dbReference>
<comment type="pathway">
    <text evidence="2">Cofactor biosynthesis; NAD(+) biosynthesis; iminoaspartate from L-aspartate (oxidase route): step 1/1.</text>
</comment>
<reference evidence="12" key="1">
    <citation type="submission" date="2021-02" db="EMBL/GenBank/DDBJ databases">
        <title>First Annotated Genome of the Yellow-green Alga Tribonema minus.</title>
        <authorList>
            <person name="Mahan K.M."/>
        </authorList>
    </citation>
    <scope>NUCLEOTIDE SEQUENCE</scope>
    <source>
        <strain evidence="12">UTEX B ZZ1240</strain>
    </source>
</reference>
<feature type="domain" description="Fumarate reductase/succinate dehydrogenase flavoprotein-like C-terminal" evidence="11">
    <location>
        <begin position="493"/>
        <end position="572"/>
    </location>
</feature>
<comment type="similarity">
    <text evidence="3">Belongs to the FAD-dependent oxidoreductase 2 family. NadB subfamily.</text>
</comment>
<feature type="domain" description="FAD-dependent oxidoreductase 2 FAD-binding" evidence="10">
    <location>
        <begin position="55"/>
        <end position="435"/>
    </location>
</feature>
<dbReference type="EMBL" id="JAFCMP010000039">
    <property type="protein sequence ID" value="KAG5190093.1"/>
    <property type="molecule type" value="Genomic_DNA"/>
</dbReference>
<evidence type="ECO:0000256" key="3">
    <source>
        <dbReference type="ARBA" id="ARBA00008562"/>
    </source>
</evidence>